<organism evidence="2 3">
    <name type="scientific">Spinacia oleracea</name>
    <name type="common">Spinach</name>
    <dbReference type="NCBI Taxonomy" id="3562"/>
    <lineage>
        <taxon>Eukaryota</taxon>
        <taxon>Viridiplantae</taxon>
        <taxon>Streptophyta</taxon>
        <taxon>Embryophyta</taxon>
        <taxon>Tracheophyta</taxon>
        <taxon>Spermatophyta</taxon>
        <taxon>Magnoliopsida</taxon>
        <taxon>eudicotyledons</taxon>
        <taxon>Gunneridae</taxon>
        <taxon>Pentapetalae</taxon>
        <taxon>Caryophyllales</taxon>
        <taxon>Chenopodiaceae</taxon>
        <taxon>Chenopodioideae</taxon>
        <taxon>Anserineae</taxon>
        <taxon>Spinacia</taxon>
    </lineage>
</organism>
<reference evidence="3" key="2">
    <citation type="submission" date="2025-08" db="UniProtKB">
        <authorList>
            <consortium name="RefSeq"/>
        </authorList>
    </citation>
    <scope>IDENTIFICATION</scope>
    <source>
        <tissue evidence="3">Leaf</tissue>
    </source>
</reference>
<dbReference type="OrthoDB" id="513013at2759"/>
<gene>
    <name evidence="3" type="primary">LOC110777090</name>
</gene>
<name>A0A9R0HUR4_SPIOL</name>
<evidence type="ECO:0000313" key="3">
    <source>
        <dbReference type="RefSeq" id="XP_021837397.1"/>
    </source>
</evidence>
<keyword evidence="1" id="KW-1133">Transmembrane helix</keyword>
<dbReference type="Proteomes" id="UP000813463">
    <property type="component" value="Chromosome 2"/>
</dbReference>
<sequence length="116" mass="12288">MEVPQPLQTLAKTGAIVAGGIICISFAASTTIKVIQSATEAKRKSTAKPCQGCKGKGFHICKLCKGNATIQWSPLYDPIHINPCQCPTCDGHRERLLLSSNGQCATTRSANQSISS</sequence>
<accession>A0A9R0HUR4</accession>
<dbReference type="SUPFAM" id="SSF57938">
    <property type="entry name" value="DnaJ/Hsp40 cysteine-rich domain"/>
    <property type="match status" value="1"/>
</dbReference>
<dbReference type="KEGG" id="soe:110777090"/>
<keyword evidence="1" id="KW-0812">Transmembrane</keyword>
<dbReference type="AlphaFoldDB" id="A0A9R0HUR4"/>
<keyword evidence="1" id="KW-0472">Membrane</keyword>
<reference evidence="2" key="1">
    <citation type="journal article" date="2021" name="Nat. Commun.">
        <title>Genomic analyses provide insights into spinach domestication and the genetic basis of agronomic traits.</title>
        <authorList>
            <person name="Cai X."/>
            <person name="Sun X."/>
            <person name="Xu C."/>
            <person name="Sun H."/>
            <person name="Wang X."/>
            <person name="Ge C."/>
            <person name="Zhang Z."/>
            <person name="Wang Q."/>
            <person name="Fei Z."/>
            <person name="Jiao C."/>
            <person name="Wang Q."/>
        </authorList>
    </citation>
    <scope>NUCLEOTIDE SEQUENCE [LARGE SCALE GENOMIC DNA]</scope>
    <source>
        <strain evidence="2">cv. Varoflay</strain>
    </source>
</reference>
<feature type="transmembrane region" description="Helical" evidence="1">
    <location>
        <begin position="15"/>
        <end position="35"/>
    </location>
</feature>
<dbReference type="InterPro" id="IPR036410">
    <property type="entry name" value="HSP_DnaJ_Cys-rich_dom_sf"/>
</dbReference>
<protein>
    <submittedName>
        <fullName evidence="3">Uncharacterized protein isoform X1</fullName>
    </submittedName>
</protein>
<evidence type="ECO:0000313" key="2">
    <source>
        <dbReference type="Proteomes" id="UP000813463"/>
    </source>
</evidence>
<evidence type="ECO:0000256" key="1">
    <source>
        <dbReference type="SAM" id="Phobius"/>
    </source>
</evidence>
<dbReference type="RefSeq" id="XP_021837397.1">
    <property type="nucleotide sequence ID" value="XM_021981705.2"/>
</dbReference>
<proteinExistence type="predicted"/>
<dbReference type="GeneID" id="110777090"/>
<keyword evidence="2" id="KW-1185">Reference proteome</keyword>